<organism evidence="1 2">
    <name type="scientific">Drosophila suzukii</name>
    <name type="common">Spotted-wing drosophila fruit fly</name>
    <dbReference type="NCBI Taxonomy" id="28584"/>
    <lineage>
        <taxon>Eukaryota</taxon>
        <taxon>Metazoa</taxon>
        <taxon>Ecdysozoa</taxon>
        <taxon>Arthropoda</taxon>
        <taxon>Hexapoda</taxon>
        <taxon>Insecta</taxon>
        <taxon>Pterygota</taxon>
        <taxon>Neoptera</taxon>
        <taxon>Endopterygota</taxon>
        <taxon>Diptera</taxon>
        <taxon>Brachycera</taxon>
        <taxon>Muscomorpha</taxon>
        <taxon>Ephydroidea</taxon>
        <taxon>Drosophilidae</taxon>
        <taxon>Drosophila</taxon>
        <taxon>Sophophora</taxon>
    </lineage>
</organism>
<gene>
    <name evidence="2" type="primary">LOC139352709</name>
</gene>
<dbReference type="PANTHER" id="PTHR22955">
    <property type="entry name" value="RETROTRANSPOSON"/>
    <property type="match status" value="1"/>
</dbReference>
<dbReference type="InterPro" id="IPR008042">
    <property type="entry name" value="Retrotrans_Pao"/>
</dbReference>
<dbReference type="Proteomes" id="UP001652628">
    <property type="component" value="Chromosome 3"/>
</dbReference>
<dbReference type="Pfam" id="PF05380">
    <property type="entry name" value="Peptidase_A17"/>
    <property type="match status" value="1"/>
</dbReference>
<proteinExistence type="predicted"/>
<dbReference type="RefSeq" id="XP_070851440.1">
    <property type="nucleotide sequence ID" value="XM_070995339.1"/>
</dbReference>
<accession>A0ABM4TNA0</accession>
<reference evidence="2" key="1">
    <citation type="submission" date="2025-08" db="UniProtKB">
        <authorList>
            <consortium name="RefSeq"/>
        </authorList>
    </citation>
    <scope>IDENTIFICATION</scope>
</reference>
<dbReference type="GeneID" id="139352709"/>
<name>A0ABM4TNA0_DROSZ</name>
<sequence length="140" mass="16128">MEQLSSNYSVLDQVRIPRWVSFHPEFREEHPGFCDASQKAFGAAIYALIEMGHTTMVHFLMAKTRVSPVKTLSLPRLELCEALLLSETAEASLPSKPWLTSKLYCWTDTTIVLAWLAKPAYHWTTFIVNRVTKITNWYHI</sequence>
<keyword evidence="1" id="KW-1185">Reference proteome</keyword>
<evidence type="ECO:0000313" key="2">
    <source>
        <dbReference type="RefSeq" id="XP_070851440.1"/>
    </source>
</evidence>
<evidence type="ECO:0000313" key="1">
    <source>
        <dbReference type="Proteomes" id="UP001652628"/>
    </source>
</evidence>
<protein>
    <submittedName>
        <fullName evidence="2">Uncharacterized protein</fullName>
    </submittedName>
</protein>
<dbReference type="PANTHER" id="PTHR22955:SF77">
    <property type="entry name" value="ASPARTIC PUTATIVE DOMAIN-CONTAINING PROTEIN-RELATED"/>
    <property type="match status" value="1"/>
</dbReference>